<evidence type="ECO:0000313" key="2">
    <source>
        <dbReference type="Proteomes" id="UP000014629"/>
    </source>
</evidence>
<keyword evidence="2" id="KW-1185">Reference proteome</keyword>
<gene>
    <name evidence="1" type="ORF">STRAU_6588</name>
</gene>
<dbReference type="EMBL" id="AOPZ01000422">
    <property type="protein sequence ID" value="EPH40325.1"/>
    <property type="molecule type" value="Genomic_DNA"/>
</dbReference>
<accession>S3ZPN1</accession>
<name>S3ZPN1_9ACTN</name>
<sequence length="32" mass="3660">MLDLSSTDRHEKLLGIVSEKLVRARANVRVRP</sequence>
<dbReference type="Proteomes" id="UP000014629">
    <property type="component" value="Unassembled WGS sequence"/>
</dbReference>
<comment type="caution">
    <text evidence="1">The sequence shown here is derived from an EMBL/GenBank/DDBJ whole genome shotgun (WGS) entry which is preliminary data.</text>
</comment>
<evidence type="ECO:0000313" key="1">
    <source>
        <dbReference type="EMBL" id="EPH40325.1"/>
    </source>
</evidence>
<proteinExistence type="predicted"/>
<protein>
    <submittedName>
        <fullName evidence="1">Uncharacterized protein</fullName>
    </submittedName>
</protein>
<dbReference type="AlphaFoldDB" id="S3ZPN1"/>
<reference evidence="1 2" key="1">
    <citation type="submission" date="2013-02" db="EMBL/GenBank/DDBJ databases">
        <title>Draft Genome Sequence of Streptomyces aurantiacus, Which Produces Setomimycin.</title>
        <authorList>
            <person name="Gruening B.A."/>
            <person name="Praeg A."/>
            <person name="Erxleben A."/>
            <person name="Guenther S."/>
            <person name="Mueller M."/>
        </authorList>
    </citation>
    <scope>NUCLEOTIDE SEQUENCE [LARGE SCALE GENOMIC DNA]</scope>
    <source>
        <strain evidence="1 2">JA 4570</strain>
    </source>
</reference>
<organism evidence="1 2">
    <name type="scientific">Streptomyces aurantiacus JA 4570</name>
    <dbReference type="NCBI Taxonomy" id="1286094"/>
    <lineage>
        <taxon>Bacteria</taxon>
        <taxon>Bacillati</taxon>
        <taxon>Actinomycetota</taxon>
        <taxon>Actinomycetes</taxon>
        <taxon>Kitasatosporales</taxon>
        <taxon>Streptomycetaceae</taxon>
        <taxon>Streptomyces</taxon>
        <taxon>Streptomyces aurantiacus group</taxon>
    </lineage>
</organism>